<evidence type="ECO:0000256" key="4">
    <source>
        <dbReference type="SAM" id="Phobius"/>
    </source>
</evidence>
<evidence type="ECO:0000259" key="5">
    <source>
        <dbReference type="PROSITE" id="PS01358"/>
    </source>
</evidence>
<organism evidence="6 7">
    <name type="scientific">Zooshikella harenae</name>
    <dbReference type="NCBI Taxonomy" id="2827238"/>
    <lineage>
        <taxon>Bacteria</taxon>
        <taxon>Pseudomonadati</taxon>
        <taxon>Pseudomonadota</taxon>
        <taxon>Gammaproteobacteria</taxon>
        <taxon>Oceanospirillales</taxon>
        <taxon>Zooshikellaceae</taxon>
        <taxon>Zooshikella</taxon>
    </lineage>
</organism>
<evidence type="ECO:0000313" key="7">
    <source>
        <dbReference type="Proteomes" id="UP000690515"/>
    </source>
</evidence>
<keyword evidence="7" id="KW-1185">Reference proteome</keyword>
<sequence>MKYQWVCSACQSVNSARDAFCQVCGCPAVADAWLIEGWKESLTQEPKKPSSDLLNVSVWDGWSILKHKTSSCPHCALQMYIYQAKCPHCLNTLSLNERYVLIDNYRQALSYGLRWGGVVFALLIVVVTIVSYFVGNS</sequence>
<reference evidence="6 7" key="1">
    <citation type="submission" date="2021-04" db="EMBL/GenBank/DDBJ databases">
        <authorList>
            <person name="Pira H."/>
            <person name="Risdian C."/>
            <person name="Wink J."/>
        </authorList>
    </citation>
    <scope>NUCLEOTIDE SEQUENCE [LARGE SCALE GENOMIC DNA]</scope>
    <source>
        <strain evidence="6 7">WH53</strain>
    </source>
</reference>
<keyword evidence="4" id="KW-1133">Transmembrane helix</keyword>
<dbReference type="PROSITE" id="PS01358">
    <property type="entry name" value="ZF_RANBP2_1"/>
    <property type="match status" value="1"/>
</dbReference>
<dbReference type="InterPro" id="IPR001876">
    <property type="entry name" value="Znf_RanBP2"/>
</dbReference>
<protein>
    <recommendedName>
        <fullName evidence="5">RanBP2-type domain-containing protein</fullName>
    </recommendedName>
</protein>
<keyword evidence="3" id="KW-0862">Zinc</keyword>
<keyword evidence="4" id="KW-0812">Transmembrane</keyword>
<feature type="transmembrane region" description="Helical" evidence="4">
    <location>
        <begin position="115"/>
        <end position="134"/>
    </location>
</feature>
<accession>A0ABS5ZIS2</accession>
<keyword evidence="2" id="KW-0863">Zinc-finger</keyword>
<proteinExistence type="predicted"/>
<keyword evidence="1" id="KW-0479">Metal-binding</keyword>
<feature type="domain" description="RanBP2-type" evidence="5">
    <location>
        <begin position="5"/>
        <end position="24"/>
    </location>
</feature>
<dbReference type="Proteomes" id="UP000690515">
    <property type="component" value="Unassembled WGS sequence"/>
</dbReference>
<evidence type="ECO:0000256" key="1">
    <source>
        <dbReference type="ARBA" id="ARBA00022723"/>
    </source>
</evidence>
<name>A0ABS5ZIS2_9GAMM</name>
<evidence type="ECO:0000256" key="2">
    <source>
        <dbReference type="ARBA" id="ARBA00022771"/>
    </source>
</evidence>
<evidence type="ECO:0000256" key="3">
    <source>
        <dbReference type="ARBA" id="ARBA00022833"/>
    </source>
</evidence>
<dbReference type="RefSeq" id="WP_215822252.1">
    <property type="nucleotide sequence ID" value="NZ_JAGSOY010000127.1"/>
</dbReference>
<comment type="caution">
    <text evidence="6">The sequence shown here is derived from an EMBL/GenBank/DDBJ whole genome shotgun (WGS) entry which is preliminary data.</text>
</comment>
<dbReference type="EMBL" id="JAGSOY010000127">
    <property type="protein sequence ID" value="MBU2713977.1"/>
    <property type="molecule type" value="Genomic_DNA"/>
</dbReference>
<keyword evidence="4" id="KW-0472">Membrane</keyword>
<evidence type="ECO:0000313" key="6">
    <source>
        <dbReference type="EMBL" id="MBU2713977.1"/>
    </source>
</evidence>
<gene>
    <name evidence="6" type="ORF">KCG35_23255</name>
</gene>